<dbReference type="RefSeq" id="XP_007419433.1">
    <property type="nucleotide sequence ID" value="XM_007419371.1"/>
</dbReference>
<proteinExistence type="predicted"/>
<evidence type="ECO:0000313" key="3">
    <source>
        <dbReference type="Proteomes" id="UP000001072"/>
    </source>
</evidence>
<protein>
    <submittedName>
        <fullName evidence="2">Uncharacterized protein</fullName>
    </submittedName>
</protein>
<organism evidence="3">
    <name type="scientific">Melampsora larici-populina (strain 98AG31 / pathotype 3-4-7)</name>
    <name type="common">Poplar leaf rust fungus</name>
    <dbReference type="NCBI Taxonomy" id="747676"/>
    <lineage>
        <taxon>Eukaryota</taxon>
        <taxon>Fungi</taxon>
        <taxon>Dikarya</taxon>
        <taxon>Basidiomycota</taxon>
        <taxon>Pucciniomycotina</taxon>
        <taxon>Pucciniomycetes</taxon>
        <taxon>Pucciniales</taxon>
        <taxon>Melampsoraceae</taxon>
        <taxon>Melampsora</taxon>
    </lineage>
</organism>
<dbReference type="HOGENOM" id="CLU_026101_0_1_1"/>
<dbReference type="KEGG" id="mlr:MELLADRAFT_70081"/>
<accession>F4SDH9</accession>
<dbReference type="AlphaFoldDB" id="F4SDH9"/>
<dbReference type="EMBL" id="GL883259">
    <property type="protein sequence ID" value="EGF97293.1"/>
    <property type="molecule type" value="Genomic_DNA"/>
</dbReference>
<evidence type="ECO:0000313" key="2">
    <source>
        <dbReference type="EMBL" id="EGF97293.1"/>
    </source>
</evidence>
<sequence>MRSGLERIQPAPESSEAPVESEEIDTDDSFKPSRAARRGSTQRARGGGRVGSSSRRNNKRHRSRSPSHDEDGPSVSDGEESKPNMTNYQQLGLQWGLARAEEELASLGIQKTNRPSPIGLFEAQALQSRYDLDKTMLCIVLKCSRKILDEALLEGPLAREPNLYTNFQTYSVVATTTQMPSRGTSNGFGQRNSKVGSTWSTYNQDEREVFCPRLFERLCLATSEAYSLTQTPDGIPNAVTPAAPMTAKNSTATDLEPLSQADLDKYAPIFTRLVNLTKVSRDLHQGSLAHNSMLSLLAFCPGKPFHPPLPPVGSPLEPSFAYLTCPFPERVHLEHQMGTTPAETHLLERFAFESTQGPQITYAPNLANLSLSQKPPPAKPNEEQTLHKPSMISYIFYQLAPHLRNGWLSKGDFHPKLANVVAAFEKKEFRGEVMLRIHRTSDCRVTDMMLAKGPGRLTNEEVIIWIEEIEQKKYSIIRFKKPSTALDTQDTPSNDEAQHADGQTGGHHNSPSNSSHSR</sequence>
<reference evidence="3" key="1">
    <citation type="journal article" date="2011" name="Proc. Natl. Acad. Sci. U.S.A.">
        <title>Obligate biotrophy features unraveled by the genomic analysis of rust fungi.</title>
        <authorList>
            <person name="Duplessis S."/>
            <person name="Cuomo C.A."/>
            <person name="Lin Y.-C."/>
            <person name="Aerts A."/>
            <person name="Tisserant E."/>
            <person name="Veneault-Fourrey C."/>
            <person name="Joly D.L."/>
            <person name="Hacquard S."/>
            <person name="Amselem J."/>
            <person name="Cantarel B.L."/>
            <person name="Chiu R."/>
            <person name="Coutinho P.M."/>
            <person name="Feau N."/>
            <person name="Field M."/>
            <person name="Frey P."/>
            <person name="Gelhaye E."/>
            <person name="Goldberg J."/>
            <person name="Grabherr M.G."/>
            <person name="Kodira C.D."/>
            <person name="Kohler A."/>
            <person name="Kuees U."/>
            <person name="Lindquist E.A."/>
            <person name="Lucas S.M."/>
            <person name="Mago R."/>
            <person name="Mauceli E."/>
            <person name="Morin E."/>
            <person name="Murat C."/>
            <person name="Pangilinan J.L."/>
            <person name="Park R."/>
            <person name="Pearson M."/>
            <person name="Quesneville H."/>
            <person name="Rouhier N."/>
            <person name="Sakthikumar S."/>
            <person name="Salamov A.A."/>
            <person name="Schmutz J."/>
            <person name="Selles B."/>
            <person name="Shapiro H."/>
            <person name="Tanguay P."/>
            <person name="Tuskan G.A."/>
            <person name="Henrissat B."/>
            <person name="Van de Peer Y."/>
            <person name="Rouze P."/>
            <person name="Ellis J.G."/>
            <person name="Dodds P.N."/>
            <person name="Schein J.E."/>
            <person name="Zhong S."/>
            <person name="Hamelin R.C."/>
            <person name="Grigoriev I.V."/>
            <person name="Szabo L.J."/>
            <person name="Martin F."/>
        </authorList>
    </citation>
    <scope>NUCLEOTIDE SEQUENCE [LARGE SCALE GENOMIC DNA]</scope>
    <source>
        <strain evidence="3">98AG31 / pathotype 3-4-7</strain>
    </source>
</reference>
<gene>
    <name evidence="2" type="ORF">MELLADRAFT_70081</name>
</gene>
<dbReference type="VEuPathDB" id="FungiDB:MELLADRAFT_70081"/>
<feature type="compositionally biased region" description="Polar residues" evidence="1">
    <location>
        <begin position="485"/>
        <end position="495"/>
    </location>
</feature>
<keyword evidence="3" id="KW-1185">Reference proteome</keyword>
<feature type="region of interest" description="Disordered" evidence="1">
    <location>
        <begin position="483"/>
        <end position="518"/>
    </location>
</feature>
<feature type="compositionally biased region" description="Basic residues" evidence="1">
    <location>
        <begin position="56"/>
        <end position="65"/>
    </location>
</feature>
<evidence type="ECO:0000256" key="1">
    <source>
        <dbReference type="SAM" id="MobiDB-lite"/>
    </source>
</evidence>
<dbReference type="InParanoid" id="F4SDH9"/>
<feature type="region of interest" description="Disordered" evidence="1">
    <location>
        <begin position="1"/>
        <end position="85"/>
    </location>
</feature>
<dbReference type="GeneID" id="18931416"/>
<name>F4SDH9_MELLP</name>
<feature type="compositionally biased region" description="Low complexity" evidence="1">
    <location>
        <begin position="507"/>
        <end position="518"/>
    </location>
</feature>
<dbReference type="Proteomes" id="UP000001072">
    <property type="component" value="Unassembled WGS sequence"/>
</dbReference>